<reference evidence="2 3" key="1">
    <citation type="submission" date="2017-08" db="EMBL/GenBank/DDBJ databases">
        <title>Complete Genome Sequence of Mesoplasma chauliocola.</title>
        <authorList>
            <person name="Knight T.F.Jr."/>
            <person name="Citino T."/>
        </authorList>
    </citation>
    <scope>NUCLEOTIDE SEQUENCE [LARGE SCALE GENOMIC DNA]</scope>
    <source>
        <strain evidence="2 3">CHPA-2</strain>
    </source>
</reference>
<gene>
    <name evidence="2" type="ORF">CK556_00505</name>
</gene>
<feature type="transmembrane region" description="Helical" evidence="1">
    <location>
        <begin position="199"/>
        <end position="225"/>
    </location>
</feature>
<evidence type="ECO:0000313" key="2">
    <source>
        <dbReference type="EMBL" id="ASZ08847.1"/>
    </source>
</evidence>
<accession>A0A249SMM3</accession>
<feature type="transmembrane region" description="Helical" evidence="1">
    <location>
        <begin position="237"/>
        <end position="256"/>
    </location>
</feature>
<sequence length="305" mass="34352">MMNYFLQWLMSENHLAYASSLLTFICLILFWLGSFFYKKYLVKKGELFISPTFNTKNITYMGIMIACSVSVTVVISLVAPITVFPPIRVAFEGIMIKITGMIFGPIIGLIVGLITELLTMLFIPSFIHPAYFIVAIGFGFWAGTSSFAFKLKSKQQWVTVLVITVFILLATIFLYNTLQYLPAEDGKVKLFGLAVKKELIPTIFIFMMCAMLGLCYAICGIFILLKKQRWLQIILPTFLICIVTEILITVLVASWGDSSLLTSNSSDGYISMVALRVVQIPVKIIFNTILLSTVYYVLRPLIKNK</sequence>
<evidence type="ECO:0000313" key="3">
    <source>
        <dbReference type="Proteomes" id="UP000232229"/>
    </source>
</evidence>
<organism evidence="2 3">
    <name type="scientific">Mesoplasma chauliocola</name>
    <dbReference type="NCBI Taxonomy" id="216427"/>
    <lineage>
        <taxon>Bacteria</taxon>
        <taxon>Bacillati</taxon>
        <taxon>Mycoplasmatota</taxon>
        <taxon>Mollicutes</taxon>
        <taxon>Entomoplasmatales</taxon>
        <taxon>Entomoplasmataceae</taxon>
        <taxon>Mesoplasma</taxon>
    </lineage>
</organism>
<keyword evidence="1" id="KW-1133">Transmembrane helix</keyword>
<feature type="transmembrane region" description="Helical" evidence="1">
    <location>
        <begin position="276"/>
        <end position="298"/>
    </location>
</feature>
<name>A0A249SMM3_9MOLU</name>
<feature type="transmembrane region" description="Helical" evidence="1">
    <location>
        <begin position="129"/>
        <end position="149"/>
    </location>
</feature>
<evidence type="ECO:0008006" key="4">
    <source>
        <dbReference type="Google" id="ProtNLM"/>
    </source>
</evidence>
<feature type="transmembrane region" description="Helical" evidence="1">
    <location>
        <begin position="102"/>
        <end position="123"/>
    </location>
</feature>
<dbReference type="STRING" id="1336232.GCA_000518825_00583"/>
<dbReference type="Pfam" id="PF07155">
    <property type="entry name" value="ECF-ribofla_trS"/>
    <property type="match status" value="1"/>
</dbReference>
<dbReference type="InterPro" id="IPR009825">
    <property type="entry name" value="ECF_substrate-spec-like"/>
</dbReference>
<dbReference type="AlphaFoldDB" id="A0A249SMM3"/>
<dbReference type="EMBL" id="CP023173">
    <property type="protein sequence ID" value="ASZ08847.1"/>
    <property type="molecule type" value="Genomic_DNA"/>
</dbReference>
<evidence type="ECO:0000256" key="1">
    <source>
        <dbReference type="SAM" id="Phobius"/>
    </source>
</evidence>
<dbReference type="GO" id="GO:0016020">
    <property type="term" value="C:membrane"/>
    <property type="evidence" value="ECO:0007669"/>
    <property type="project" value="InterPro"/>
</dbReference>
<dbReference type="Gene3D" id="1.10.1760.20">
    <property type="match status" value="1"/>
</dbReference>
<feature type="transmembrane region" description="Helical" evidence="1">
    <location>
        <begin position="57"/>
        <end position="81"/>
    </location>
</feature>
<keyword evidence="1" id="KW-0472">Membrane</keyword>
<feature type="transmembrane region" description="Helical" evidence="1">
    <location>
        <begin position="15"/>
        <end position="37"/>
    </location>
</feature>
<dbReference type="Proteomes" id="UP000232229">
    <property type="component" value="Chromosome"/>
</dbReference>
<keyword evidence="3" id="KW-1185">Reference proteome</keyword>
<protein>
    <recommendedName>
        <fullName evidence="4">ECF transporter S component</fullName>
    </recommendedName>
</protein>
<dbReference type="KEGG" id="mchc:CK556_00505"/>
<proteinExistence type="predicted"/>
<feature type="transmembrane region" description="Helical" evidence="1">
    <location>
        <begin position="156"/>
        <end position="175"/>
    </location>
</feature>
<keyword evidence="1" id="KW-0812">Transmembrane</keyword>